<dbReference type="Gene3D" id="3.20.20.300">
    <property type="entry name" value="Glycoside hydrolase, family 3, N-terminal domain"/>
    <property type="match status" value="1"/>
</dbReference>
<keyword evidence="2 4" id="KW-0378">Hydrolase</keyword>
<dbReference type="PANTHER" id="PTHR42715:SF10">
    <property type="entry name" value="BETA-GLUCOSIDASE"/>
    <property type="match status" value="1"/>
</dbReference>
<feature type="region of interest" description="Disordered" evidence="5">
    <location>
        <begin position="1"/>
        <end position="25"/>
    </location>
</feature>
<keyword evidence="3" id="KW-0119">Carbohydrate metabolism</keyword>
<dbReference type="InterPro" id="IPR001764">
    <property type="entry name" value="Glyco_hydro_3_N"/>
</dbReference>
<accession>A0AAU7Z9P7</accession>
<dbReference type="InterPro" id="IPR050288">
    <property type="entry name" value="Cellulose_deg_GH3"/>
</dbReference>
<evidence type="ECO:0000256" key="4">
    <source>
        <dbReference type="RuleBase" id="RU361161"/>
    </source>
</evidence>
<dbReference type="Gene3D" id="2.60.40.10">
    <property type="entry name" value="Immunoglobulins"/>
    <property type="match status" value="1"/>
</dbReference>
<dbReference type="EC" id="3.2.1.21" evidence="7"/>
<feature type="domain" description="Fibronectin type III-like" evidence="6">
    <location>
        <begin position="708"/>
        <end position="778"/>
    </location>
</feature>
<proteinExistence type="inferred from homology"/>
<dbReference type="AlphaFoldDB" id="A0AAU7Z9P7"/>
<evidence type="ECO:0000256" key="2">
    <source>
        <dbReference type="ARBA" id="ARBA00022801"/>
    </source>
</evidence>
<reference evidence="7" key="2">
    <citation type="journal article" date="2024" name="Environ. Microbiol.">
        <title>Genome analysis and description of Tunturibacter gen. nov. expands the diversity of Terriglobia in tundra soils.</title>
        <authorList>
            <person name="Messyasz A."/>
            <person name="Mannisto M.K."/>
            <person name="Kerkhof L.J."/>
            <person name="Haggblom M.M."/>
        </authorList>
    </citation>
    <scope>NUCLEOTIDE SEQUENCE</scope>
    <source>
        <strain evidence="7">M8UP23</strain>
    </source>
</reference>
<name>A0AAU7Z9P7_9BACT</name>
<dbReference type="GO" id="GO:0008422">
    <property type="term" value="F:beta-glucosidase activity"/>
    <property type="evidence" value="ECO:0007669"/>
    <property type="project" value="UniProtKB-EC"/>
</dbReference>
<dbReference type="RefSeq" id="WP_353068381.1">
    <property type="nucleotide sequence ID" value="NZ_CP132932.1"/>
</dbReference>
<feature type="region of interest" description="Disordered" evidence="5">
    <location>
        <begin position="797"/>
        <end position="818"/>
    </location>
</feature>
<dbReference type="InterPro" id="IPR036962">
    <property type="entry name" value="Glyco_hydro_3_N_sf"/>
</dbReference>
<evidence type="ECO:0000259" key="6">
    <source>
        <dbReference type="SMART" id="SM01217"/>
    </source>
</evidence>
<dbReference type="Pfam" id="PF00933">
    <property type="entry name" value="Glyco_hydro_3"/>
    <property type="match status" value="1"/>
</dbReference>
<dbReference type="FunFam" id="2.60.40.10:FF:000495">
    <property type="entry name" value="Periplasmic beta-glucosidase"/>
    <property type="match status" value="1"/>
</dbReference>
<dbReference type="SMART" id="SM01217">
    <property type="entry name" value="Fn3_like"/>
    <property type="match status" value="1"/>
</dbReference>
<dbReference type="GO" id="GO:0005975">
    <property type="term" value="P:carbohydrate metabolic process"/>
    <property type="evidence" value="ECO:0007669"/>
    <property type="project" value="InterPro"/>
</dbReference>
<dbReference type="InterPro" id="IPR017853">
    <property type="entry name" value="GH"/>
</dbReference>
<protein>
    <submittedName>
        <fullName evidence="7">Beta-glucosidase BglX</fullName>
        <ecNumber evidence="7">3.2.1.21</ecNumber>
    </submittedName>
</protein>
<sequence>MQDQDRTTRVPQGNGRKASSTHQPTLRSCFLRPRTLLVSLLLITSVTPLATSQSPATIPSEAAVAARVDSLLAKMTVAEKIGQLNQLDYVNASDDAILRGDVGAFLNLADPVEINRVQHLAMDRTRMHIPLLLGFDVINGYRTLFPISLAQAATWDPALVEAMHATIAQETAAVGINWTFAPMLDIARDPRWGRIVEGSGEDPYLASRMAVAKIQGLQGPQLGAPGKILACVKHFAGYGAPPGGRDYDSVYLPEVQLQNVYLPPFRAAVEAGAGSVMSAYMSLNDVPASGNAALLRGVLRDQWGFRGFVVSDSWAIHTMRSEGYVENLDQAALRALKAGENMDMGSQTYLKFLPEHVANHDVSLRELDDAVRPILRIKVLMGLFEHPYVDASKTEATLTDPAHRAQARHAASETAVLLRNEDNTLPIAPSIHSIAVIGPLADTPAALMGSWPAKAKKSETLSLLSAIRERAGAAVQILYEPGVPIGREPQAELNPDTITPRPYNSDPPAPDSPIAKAVATSLKADLTLLILGEDASMNGEYASRASIDLPGRQEEMMQAVTLAARKAGKPVALVLVNGRPLNITWASTHVPSILEVWQPGTEGGHAVADLLFGDANPGGKLPLTWPRSTGQIPIYYAHNATKVNQEAADFKSFYWDEPTTPLYPFGFGLSYTTFTLRDLKLNTSEIQSGGSLEATVVVENKGSRPGDEVVQLYTHQRSGTAVRPVRELKGFERVTLQPGESKTVAFTIGPRQLQFWSPATRAWGVEPDDFDLWVGDSSRATLHETFKVTAPVKIAAGQNGQAVPEKTVAKEDKNDHEQ</sequence>
<evidence type="ECO:0000256" key="5">
    <source>
        <dbReference type="SAM" id="MobiDB-lite"/>
    </source>
</evidence>
<dbReference type="Gene3D" id="3.40.50.1700">
    <property type="entry name" value="Glycoside hydrolase family 3 C-terminal domain"/>
    <property type="match status" value="1"/>
</dbReference>
<dbReference type="EMBL" id="CP132932">
    <property type="protein sequence ID" value="XCB25452.1"/>
    <property type="molecule type" value="Genomic_DNA"/>
</dbReference>
<comment type="similarity">
    <text evidence="1 4">Belongs to the glycosyl hydrolase 3 family.</text>
</comment>
<dbReference type="PRINTS" id="PR00133">
    <property type="entry name" value="GLHYDRLASE3"/>
</dbReference>
<dbReference type="SUPFAM" id="SSF52279">
    <property type="entry name" value="Beta-D-glucan exohydrolase, C-terminal domain"/>
    <property type="match status" value="1"/>
</dbReference>
<evidence type="ECO:0000256" key="1">
    <source>
        <dbReference type="ARBA" id="ARBA00005336"/>
    </source>
</evidence>
<dbReference type="PANTHER" id="PTHR42715">
    <property type="entry name" value="BETA-GLUCOSIDASE"/>
    <property type="match status" value="1"/>
</dbReference>
<dbReference type="NCBIfam" id="NF011678">
    <property type="entry name" value="PRK15098.1"/>
    <property type="match status" value="1"/>
</dbReference>
<organism evidence="7">
    <name type="scientific">Tunturiibacter empetritectus</name>
    <dbReference type="NCBI Taxonomy" id="3069691"/>
    <lineage>
        <taxon>Bacteria</taxon>
        <taxon>Pseudomonadati</taxon>
        <taxon>Acidobacteriota</taxon>
        <taxon>Terriglobia</taxon>
        <taxon>Terriglobales</taxon>
        <taxon>Acidobacteriaceae</taxon>
        <taxon>Tunturiibacter</taxon>
    </lineage>
</organism>
<dbReference type="InterPro" id="IPR019800">
    <property type="entry name" value="Glyco_hydro_3_AS"/>
</dbReference>
<dbReference type="PROSITE" id="PS00775">
    <property type="entry name" value="GLYCOSYL_HYDROL_F3"/>
    <property type="match status" value="1"/>
</dbReference>
<dbReference type="KEGG" id="temp:RBB75_13450"/>
<evidence type="ECO:0000256" key="3">
    <source>
        <dbReference type="ARBA" id="ARBA00023277"/>
    </source>
</evidence>
<keyword evidence="4 7" id="KW-0326">Glycosidase</keyword>
<gene>
    <name evidence="7" type="primary">bglX</name>
    <name evidence="7" type="ORF">RBB75_13450</name>
</gene>
<dbReference type="Pfam" id="PF14310">
    <property type="entry name" value="Fn3-like"/>
    <property type="match status" value="1"/>
</dbReference>
<dbReference type="InterPro" id="IPR036881">
    <property type="entry name" value="Glyco_hydro_3_C_sf"/>
</dbReference>
<evidence type="ECO:0000313" key="7">
    <source>
        <dbReference type="EMBL" id="XCB25452.1"/>
    </source>
</evidence>
<dbReference type="Pfam" id="PF01915">
    <property type="entry name" value="Glyco_hydro_3_C"/>
    <property type="match status" value="1"/>
</dbReference>
<dbReference type="InterPro" id="IPR026891">
    <property type="entry name" value="Fn3-like"/>
</dbReference>
<dbReference type="InterPro" id="IPR013783">
    <property type="entry name" value="Ig-like_fold"/>
</dbReference>
<feature type="compositionally biased region" description="Basic and acidic residues" evidence="5">
    <location>
        <begin position="807"/>
        <end position="818"/>
    </location>
</feature>
<dbReference type="InterPro" id="IPR002772">
    <property type="entry name" value="Glyco_hydro_3_C"/>
</dbReference>
<dbReference type="SUPFAM" id="SSF51445">
    <property type="entry name" value="(Trans)glycosidases"/>
    <property type="match status" value="1"/>
</dbReference>
<reference evidence="7" key="1">
    <citation type="submission" date="2023-08" db="EMBL/GenBank/DDBJ databases">
        <authorList>
            <person name="Messyasz A."/>
            <person name="Mannisto M.K."/>
            <person name="Kerkhof L.J."/>
            <person name="Haggblom M."/>
        </authorList>
    </citation>
    <scope>NUCLEOTIDE SEQUENCE</scope>
    <source>
        <strain evidence="7">M8UP23</strain>
    </source>
</reference>